<dbReference type="InterPro" id="IPR019775">
    <property type="entry name" value="WD40_repeat_CS"/>
</dbReference>
<dbReference type="InterPro" id="IPR050505">
    <property type="entry name" value="WDR55/POC1"/>
</dbReference>
<feature type="binding site" evidence="4">
    <location>
        <position position="80"/>
    </location>
    <ligand>
        <name>ATP</name>
        <dbReference type="ChEBI" id="CHEBI:30616"/>
    </ligand>
</feature>
<dbReference type="SUPFAM" id="SSF50978">
    <property type="entry name" value="WD40 repeat-like"/>
    <property type="match status" value="3"/>
</dbReference>
<dbReference type="InterPro" id="IPR036322">
    <property type="entry name" value="WD40_repeat_dom_sf"/>
</dbReference>
<evidence type="ECO:0000256" key="1">
    <source>
        <dbReference type="ARBA" id="ARBA00022574"/>
    </source>
</evidence>
<dbReference type="PROSITE" id="PS50011">
    <property type="entry name" value="PROTEIN_KINASE_DOM"/>
    <property type="match status" value="1"/>
</dbReference>
<keyword evidence="4" id="KW-0547">Nucleotide-binding</keyword>
<dbReference type="PROSITE" id="PS50294">
    <property type="entry name" value="WD_REPEATS_REGION"/>
    <property type="match status" value="8"/>
</dbReference>
<dbReference type="InterPro" id="IPR000719">
    <property type="entry name" value="Prot_kinase_dom"/>
</dbReference>
<name>A0A2S9YJT5_9BACT</name>
<dbReference type="InterPro" id="IPR015943">
    <property type="entry name" value="WD40/YVTN_repeat-like_dom_sf"/>
</dbReference>
<gene>
    <name evidence="8" type="primary">spk1_2</name>
    <name evidence="8" type="ORF">ENSA5_04050</name>
</gene>
<dbReference type="RefSeq" id="WP_106389875.1">
    <property type="nucleotide sequence ID" value="NZ_PVNK01000017.1"/>
</dbReference>
<dbReference type="GO" id="GO:0004674">
    <property type="term" value="F:protein serine/threonine kinase activity"/>
    <property type="evidence" value="ECO:0007669"/>
    <property type="project" value="UniProtKB-EC"/>
</dbReference>
<keyword evidence="5" id="KW-0175">Coiled coil</keyword>
<dbReference type="GO" id="GO:0005524">
    <property type="term" value="F:ATP binding"/>
    <property type="evidence" value="ECO:0007669"/>
    <property type="project" value="UniProtKB-UniRule"/>
</dbReference>
<dbReference type="CDD" id="cd00200">
    <property type="entry name" value="WD40"/>
    <property type="match status" value="2"/>
</dbReference>
<evidence type="ECO:0000256" key="4">
    <source>
        <dbReference type="PROSITE-ProRule" id="PRU10141"/>
    </source>
</evidence>
<comment type="caution">
    <text evidence="8">The sequence shown here is derived from an EMBL/GenBank/DDBJ whole genome shotgun (WGS) entry which is preliminary data.</text>
</comment>
<keyword evidence="4" id="KW-0067">ATP-binding</keyword>
<dbReference type="Pfam" id="PF00069">
    <property type="entry name" value="Pkinase"/>
    <property type="match status" value="1"/>
</dbReference>
<dbReference type="AlphaFoldDB" id="A0A2S9YJT5"/>
<feature type="repeat" description="WD" evidence="3">
    <location>
        <begin position="1061"/>
        <end position="1102"/>
    </location>
</feature>
<feature type="region of interest" description="Disordered" evidence="6">
    <location>
        <begin position="203"/>
        <end position="238"/>
    </location>
</feature>
<dbReference type="InterPro" id="IPR001680">
    <property type="entry name" value="WD40_rpt"/>
</dbReference>
<feature type="repeat" description="WD" evidence="3">
    <location>
        <begin position="515"/>
        <end position="548"/>
    </location>
</feature>
<feature type="repeat" description="WD" evidence="3">
    <location>
        <begin position="781"/>
        <end position="813"/>
    </location>
</feature>
<dbReference type="PROSITE" id="PS00678">
    <property type="entry name" value="WD_REPEATS_1"/>
    <property type="match status" value="3"/>
</dbReference>
<dbReference type="Pfam" id="PF00400">
    <property type="entry name" value="WD40"/>
    <property type="match status" value="11"/>
</dbReference>
<dbReference type="EMBL" id="PVNK01000017">
    <property type="protein sequence ID" value="PRQ05286.1"/>
    <property type="molecule type" value="Genomic_DNA"/>
</dbReference>
<dbReference type="InterPro" id="IPR011009">
    <property type="entry name" value="Kinase-like_dom_sf"/>
</dbReference>
<evidence type="ECO:0000313" key="8">
    <source>
        <dbReference type="EMBL" id="PRQ05286.1"/>
    </source>
</evidence>
<dbReference type="PANTHER" id="PTHR44019:SF8">
    <property type="entry name" value="POC1 CENTRIOLAR PROTEIN HOMOLOG"/>
    <property type="match status" value="1"/>
</dbReference>
<dbReference type="Gene3D" id="2.130.10.10">
    <property type="entry name" value="YVTN repeat-like/Quinoprotein amine dehydrogenase"/>
    <property type="match status" value="5"/>
</dbReference>
<dbReference type="CDD" id="cd14014">
    <property type="entry name" value="STKc_PknB_like"/>
    <property type="match status" value="1"/>
</dbReference>
<dbReference type="SUPFAM" id="SSF56112">
    <property type="entry name" value="Protein kinase-like (PK-like)"/>
    <property type="match status" value="1"/>
</dbReference>
<keyword evidence="2" id="KW-0677">Repeat</keyword>
<dbReference type="SUPFAM" id="SSF50969">
    <property type="entry name" value="YVTN repeat-like/Quinoprotein amine dehydrogenase"/>
    <property type="match status" value="1"/>
</dbReference>
<keyword evidence="9" id="KW-1185">Reference proteome</keyword>
<reference evidence="8 9" key="1">
    <citation type="submission" date="2018-03" db="EMBL/GenBank/DDBJ databases">
        <title>Draft Genome Sequences of the Obligatory Marine Myxobacteria Enhygromyxa salina SWB005.</title>
        <authorList>
            <person name="Poehlein A."/>
            <person name="Moghaddam J.A."/>
            <person name="Harms H."/>
            <person name="Alanjari M."/>
            <person name="Koenig G.M."/>
            <person name="Daniel R."/>
            <person name="Schaeberle T.F."/>
        </authorList>
    </citation>
    <scope>NUCLEOTIDE SEQUENCE [LARGE SCALE GENOMIC DNA]</scope>
    <source>
        <strain evidence="8 9">SWB005</strain>
    </source>
</reference>
<dbReference type="PROSITE" id="PS00107">
    <property type="entry name" value="PROTEIN_KINASE_ATP"/>
    <property type="match status" value="1"/>
</dbReference>
<dbReference type="InterPro" id="IPR011044">
    <property type="entry name" value="Quino_amine_DH_bsu"/>
</dbReference>
<dbReference type="PRINTS" id="PR00320">
    <property type="entry name" value="GPROTEINBRPT"/>
</dbReference>
<keyword evidence="8" id="KW-0418">Kinase</keyword>
<feature type="repeat" description="WD" evidence="3">
    <location>
        <begin position="1019"/>
        <end position="1052"/>
    </location>
</feature>
<dbReference type="Gene3D" id="1.10.510.10">
    <property type="entry name" value="Transferase(Phosphotransferase) domain 1"/>
    <property type="match status" value="1"/>
</dbReference>
<keyword evidence="8" id="KW-0808">Transferase</keyword>
<evidence type="ECO:0000313" key="9">
    <source>
        <dbReference type="Proteomes" id="UP000237968"/>
    </source>
</evidence>
<sequence>MDEGTLDGTDDSGGLSIDAGQPASGLETLLSTGASSAEVRLDEDPVHIARFVVLRRVGQGGMGVVYAAYDNELDRRLAIKLVHLARARADTRARVRREAQAMARLSHPNVVQVYEVGEHEGQVFVAMEFVTGPTLAEWARELEPGPGRWRAIVDKYVDVGRGLAAAHDAHIVHRDFKPANAIVGDDGRVRVLDFGIARAPAEAAAARDAPAPVEPKATDDPRPDGPSDRGGLDDPMSTPLTMTGALVGTPAYMSPEQFQRGAVDARSDQFSFCVALYEALYRERPFSGDTPATLMCAVLSGDTRPPPAHAEVPGWVREIVMRGLEVDPDARWPSMAALLDALGRDPARRRRRRLQLLASTSLVVAAIAASGWYARGQMRSADLAEAARVEAQRAKAEAQAREARAEAARDQALLEAKASAVRARDTARVLAARGLDGEPDVAAALLRDVEHPAATPGWRSATVNALQHPLTEGVLRDHSDRITYLDAARSGAWFASSSFDGTARLWPREGGPATVLRHDDSVISVSFDSGSTRVVTASRDRTAAVWDLPAQPGDPAPEPLVLRGHTDMLWSAQFSLDGTRVVTASRDGTVRVWPLDRPDEAPIVWEQGQHIIWWAEFSADGRFVVSAGSDGTVAVWSVDEPERPPVLLEGHTASVGDVHFIDQLGVIATASADGSARLFRFERDDPGPVQAYAVLNHDADVFRIRPSILGLTLVTASRDRTAKAWTLDEAGELRGPPQVFASDEGVVWSPELSPDGRLLALGLGGGDVQVQTLDGGPPLSLTGHTSDVFRVRFSSDGRQLYSGSYDGTVRVWSTDWHTTGRLLRGHRDHVTVIEQRGQVLVSGAHDGTVRVWPVLDPGPTMAVTAGPAVLDGHRGRVALSLDDHPRLLASADETPNHVRLWRISGTWVLDPQRPLATLRTDGEIPSALDLDGAGQLLAAGSSDGAVLLWQLGSDPARASPDPLRLGHHQSGATAFTPVQFSPDQTKLASGGRDGIVNVWDRAALLSAEAGQEPPAPTVLAGHTSRVYSLRFSPDSRLLVSAGTDDTARVWNLAEPDAEPLALDHGYFVNASSFDPSGRWLATACSDTNAYLWDLDDPRTPTLLTGASGEIRDVEFSPDGRWIGAVSFDGSLRIWPREGGEAIELDAGFPLSALAFVDEGRRVAVGGLGADLPLWYLGTDLDVDSLRERLAHESTLCLSPEQRMQLVGQSPEAATAASSACHNLSLSTP</sequence>
<organism evidence="8 9">
    <name type="scientific">Enhygromyxa salina</name>
    <dbReference type="NCBI Taxonomy" id="215803"/>
    <lineage>
        <taxon>Bacteria</taxon>
        <taxon>Pseudomonadati</taxon>
        <taxon>Myxococcota</taxon>
        <taxon>Polyangia</taxon>
        <taxon>Nannocystales</taxon>
        <taxon>Nannocystaceae</taxon>
        <taxon>Enhygromyxa</taxon>
    </lineage>
</organism>
<dbReference type="Gene3D" id="3.30.200.20">
    <property type="entry name" value="Phosphorylase Kinase, domain 1"/>
    <property type="match status" value="1"/>
</dbReference>
<dbReference type="PANTHER" id="PTHR44019">
    <property type="entry name" value="WD REPEAT-CONTAINING PROTEIN 55"/>
    <property type="match status" value="1"/>
</dbReference>
<evidence type="ECO:0000256" key="2">
    <source>
        <dbReference type="ARBA" id="ARBA00022737"/>
    </source>
</evidence>
<feature type="coiled-coil region" evidence="5">
    <location>
        <begin position="381"/>
        <end position="415"/>
    </location>
</feature>
<protein>
    <submittedName>
        <fullName evidence="8">Serine/threonine-protein kinase PK-1</fullName>
        <ecNumber evidence="8">2.7.11.1</ecNumber>
    </submittedName>
</protein>
<feature type="repeat" description="WD" evidence="3">
    <location>
        <begin position="823"/>
        <end position="852"/>
    </location>
</feature>
<evidence type="ECO:0000256" key="6">
    <source>
        <dbReference type="SAM" id="MobiDB-lite"/>
    </source>
</evidence>
<evidence type="ECO:0000256" key="3">
    <source>
        <dbReference type="PROSITE-ProRule" id="PRU00221"/>
    </source>
</evidence>
<evidence type="ECO:0000256" key="5">
    <source>
        <dbReference type="SAM" id="Coils"/>
    </source>
</evidence>
<feature type="compositionally biased region" description="Low complexity" evidence="6">
    <location>
        <begin position="203"/>
        <end position="215"/>
    </location>
</feature>
<feature type="domain" description="Protein kinase" evidence="7">
    <location>
        <begin position="51"/>
        <end position="348"/>
    </location>
</feature>
<feature type="repeat" description="WD" evidence="3">
    <location>
        <begin position="978"/>
        <end position="1000"/>
    </location>
</feature>
<evidence type="ECO:0000259" key="7">
    <source>
        <dbReference type="PROSITE" id="PS50011"/>
    </source>
</evidence>
<feature type="repeat" description="WD" evidence="3">
    <location>
        <begin position="475"/>
        <end position="506"/>
    </location>
</feature>
<feature type="compositionally biased region" description="Basic and acidic residues" evidence="6">
    <location>
        <begin position="216"/>
        <end position="232"/>
    </location>
</feature>
<dbReference type="Proteomes" id="UP000237968">
    <property type="component" value="Unassembled WGS sequence"/>
</dbReference>
<dbReference type="EC" id="2.7.11.1" evidence="8"/>
<proteinExistence type="predicted"/>
<dbReference type="InterPro" id="IPR020472">
    <property type="entry name" value="WD40_PAC1"/>
</dbReference>
<feature type="repeat" description="WD" evidence="3">
    <location>
        <begin position="1103"/>
        <end position="1144"/>
    </location>
</feature>
<dbReference type="PROSITE" id="PS50082">
    <property type="entry name" value="WD_REPEATS_2"/>
    <property type="match status" value="10"/>
</dbReference>
<dbReference type="SMART" id="SM00320">
    <property type="entry name" value="WD40"/>
    <property type="match status" value="14"/>
</dbReference>
<dbReference type="InterPro" id="IPR017441">
    <property type="entry name" value="Protein_kinase_ATP_BS"/>
</dbReference>
<feature type="repeat" description="WD" evidence="3">
    <location>
        <begin position="617"/>
        <end position="646"/>
    </location>
</feature>
<keyword evidence="1 3" id="KW-0853">WD repeat</keyword>
<feature type="repeat" description="WD" evidence="3">
    <location>
        <begin position="562"/>
        <end position="603"/>
    </location>
</feature>
<accession>A0A2S9YJT5</accession>
<dbReference type="OrthoDB" id="9765809at2"/>